<sequence length="70" mass="7406">MTGGFDWPALMRVGFRGLGLKPAEFWALTPAELLMLLGEGGGSAPLNRARLDELAQMYPDAATLKGQGDG</sequence>
<dbReference type="AlphaFoldDB" id="A0A1Y5SVI7"/>
<evidence type="ECO:0008006" key="3">
    <source>
        <dbReference type="Google" id="ProtNLM"/>
    </source>
</evidence>
<evidence type="ECO:0000313" key="1">
    <source>
        <dbReference type="EMBL" id="SLN46023.1"/>
    </source>
</evidence>
<dbReference type="OrthoDB" id="7582980at2"/>
<keyword evidence="2" id="KW-1185">Reference proteome</keyword>
<dbReference type="EMBL" id="FWFS01000006">
    <property type="protein sequence ID" value="SLN46023.1"/>
    <property type="molecule type" value="Genomic_DNA"/>
</dbReference>
<accession>A0A1Y5SVI7</accession>
<name>A0A1Y5SVI7_9RHOB</name>
<protein>
    <recommendedName>
        <fullName evidence="3">Phage tail assembly chaperone</fullName>
    </recommendedName>
</protein>
<dbReference type="NCBIfam" id="TIGR02216">
    <property type="entry name" value="phage_TIGR02216"/>
    <property type="match status" value="1"/>
</dbReference>
<proteinExistence type="predicted"/>
<dbReference type="InterPro" id="IPR011739">
    <property type="entry name" value="GTA_rcc01693"/>
</dbReference>
<organism evidence="1 2">
    <name type="scientific">Aquimixticola soesokkakensis</name>
    <dbReference type="NCBI Taxonomy" id="1519096"/>
    <lineage>
        <taxon>Bacteria</taxon>
        <taxon>Pseudomonadati</taxon>
        <taxon>Pseudomonadota</taxon>
        <taxon>Alphaproteobacteria</taxon>
        <taxon>Rhodobacterales</taxon>
        <taxon>Paracoccaceae</taxon>
        <taxon>Aquimixticola</taxon>
    </lineage>
</organism>
<dbReference type="Proteomes" id="UP000193862">
    <property type="component" value="Unassembled WGS sequence"/>
</dbReference>
<evidence type="ECO:0000313" key="2">
    <source>
        <dbReference type="Proteomes" id="UP000193862"/>
    </source>
</evidence>
<dbReference type="Pfam" id="PF09550">
    <property type="entry name" value="Phage_TAC_6"/>
    <property type="match status" value="1"/>
</dbReference>
<gene>
    <name evidence="1" type="ORF">AQS8620_01893</name>
</gene>
<dbReference type="RefSeq" id="WP_085836582.1">
    <property type="nucleotide sequence ID" value="NZ_FWFS01000006.1"/>
</dbReference>
<reference evidence="1 2" key="1">
    <citation type="submission" date="2017-03" db="EMBL/GenBank/DDBJ databases">
        <authorList>
            <person name="Afonso C.L."/>
            <person name="Miller P.J."/>
            <person name="Scott M.A."/>
            <person name="Spackman E."/>
            <person name="Goraichik I."/>
            <person name="Dimitrov K.M."/>
            <person name="Suarez D.L."/>
            <person name="Swayne D.E."/>
        </authorList>
    </citation>
    <scope>NUCLEOTIDE SEQUENCE [LARGE SCALE GENOMIC DNA]</scope>
    <source>
        <strain evidence="1 2">CECT 8620</strain>
    </source>
</reference>
<dbReference type="InterPro" id="IPR019056">
    <property type="entry name" value="Phage_TAC_6"/>
</dbReference>